<proteinExistence type="predicted"/>
<organism evidence="1 2">
    <name type="scientific">Favolaschia claudopus</name>
    <dbReference type="NCBI Taxonomy" id="2862362"/>
    <lineage>
        <taxon>Eukaryota</taxon>
        <taxon>Fungi</taxon>
        <taxon>Dikarya</taxon>
        <taxon>Basidiomycota</taxon>
        <taxon>Agaricomycotina</taxon>
        <taxon>Agaricomycetes</taxon>
        <taxon>Agaricomycetidae</taxon>
        <taxon>Agaricales</taxon>
        <taxon>Marasmiineae</taxon>
        <taxon>Mycenaceae</taxon>
        <taxon>Favolaschia</taxon>
    </lineage>
</organism>
<dbReference type="Proteomes" id="UP001362999">
    <property type="component" value="Unassembled WGS sequence"/>
</dbReference>
<evidence type="ECO:0000313" key="1">
    <source>
        <dbReference type="EMBL" id="KAK7006840.1"/>
    </source>
</evidence>
<name>A0AAW0AD91_9AGAR</name>
<dbReference type="AlphaFoldDB" id="A0AAW0AD91"/>
<evidence type="ECO:0000313" key="2">
    <source>
        <dbReference type="Proteomes" id="UP001362999"/>
    </source>
</evidence>
<sequence length="214" mass="24163">MQTALEFINSCPPIWVQNVAFLVGSVPFPINDAHERKKTIYICSCKILNGETYFRPRLPAQNNLKDVLTSPENIDDIPFQVRRSSRLRHSTQPSRTVVSPNDIPLGRPFRGWALLDGKGNEVDLNGNVIQRRRRSRCTMVAGNQFKLSDIAKPVLELIKKLGQLARRLPDSVPDGTPDDNKIHRILTTTSGIEDDAWATFNRQFEVKTFARIAG</sequence>
<keyword evidence="2" id="KW-1185">Reference proteome</keyword>
<accession>A0AAW0AD91</accession>
<dbReference type="EMBL" id="JAWWNJ010000074">
    <property type="protein sequence ID" value="KAK7006840.1"/>
    <property type="molecule type" value="Genomic_DNA"/>
</dbReference>
<protein>
    <submittedName>
        <fullName evidence="1">Uncharacterized protein</fullName>
    </submittedName>
</protein>
<reference evidence="1 2" key="1">
    <citation type="journal article" date="2024" name="J Genomics">
        <title>Draft genome sequencing and assembly of Favolaschia claudopus CIRM-BRFM 2984 isolated from oak limbs.</title>
        <authorList>
            <person name="Navarro D."/>
            <person name="Drula E."/>
            <person name="Chaduli D."/>
            <person name="Cazenave R."/>
            <person name="Ahrendt S."/>
            <person name="Wang J."/>
            <person name="Lipzen A."/>
            <person name="Daum C."/>
            <person name="Barry K."/>
            <person name="Grigoriev I.V."/>
            <person name="Favel A."/>
            <person name="Rosso M.N."/>
            <person name="Martin F."/>
        </authorList>
    </citation>
    <scope>NUCLEOTIDE SEQUENCE [LARGE SCALE GENOMIC DNA]</scope>
    <source>
        <strain evidence="1 2">CIRM-BRFM 2984</strain>
    </source>
</reference>
<gene>
    <name evidence="1" type="ORF">R3P38DRAFT_2793523</name>
</gene>
<comment type="caution">
    <text evidence="1">The sequence shown here is derived from an EMBL/GenBank/DDBJ whole genome shotgun (WGS) entry which is preliminary data.</text>
</comment>